<keyword evidence="2" id="KW-1185">Reference proteome</keyword>
<dbReference type="Proteomes" id="UP001163223">
    <property type="component" value="Chromosome"/>
</dbReference>
<dbReference type="EMBL" id="CP113520">
    <property type="protein sequence ID" value="WAJ26733.1"/>
    <property type="molecule type" value="Genomic_DNA"/>
</dbReference>
<evidence type="ECO:0000313" key="1">
    <source>
        <dbReference type="EMBL" id="WAJ26733.1"/>
    </source>
</evidence>
<organism evidence="1 2">
    <name type="scientific">Antarcticirhabdus aurantiaca</name>
    <dbReference type="NCBI Taxonomy" id="2606717"/>
    <lineage>
        <taxon>Bacteria</taxon>
        <taxon>Pseudomonadati</taxon>
        <taxon>Pseudomonadota</taxon>
        <taxon>Alphaproteobacteria</taxon>
        <taxon>Hyphomicrobiales</taxon>
        <taxon>Aurantimonadaceae</taxon>
        <taxon>Antarcticirhabdus</taxon>
    </lineage>
</organism>
<gene>
    <name evidence="1" type="ORF">OXU80_17930</name>
</gene>
<reference evidence="1" key="1">
    <citation type="submission" date="2022-11" db="EMBL/GenBank/DDBJ databases">
        <title>beta-Carotene-producing bacterium, Jeongeuplla avenae sp. nov., alleviates the salt stress of Arabidopsis seedlings.</title>
        <authorList>
            <person name="Jiang L."/>
            <person name="Lee J."/>
        </authorList>
    </citation>
    <scope>NUCLEOTIDE SEQUENCE</scope>
    <source>
        <strain evidence="1">DY_R2A_6</strain>
    </source>
</reference>
<proteinExistence type="predicted"/>
<sequence length="372" mass="39997">MSKTTDTTNPAASAAAPSAAGAADKRILLLGTGGIAHRHAEHFSAIPGCALVAACDVNIERARSFAEMHRIPKAFGSLEDALAWDQFDAVVNATPDGAHKATTLACIAKGKHVFCEKPLALNHADAMEMTQAAEAAGLINMVNLTYRNAEAVQLAHRMIAAGELGTIRHVQASYLQSWLASPHWGDWRTDEKWLWRLSSEHGSKGVLGDIGVHILDFVTYATGHDIVQLGARLKTFDKADGGAIGGYTLDANDSCAMTVEFDNGALGAVHMSRYASGRINNLDLVIHGDKGALHIWADHEKSLLEACMGKDMETQTWRPVECPPTPRNASRFVIALLTGVNGEPDFRRATKIQKLLDLCFESEEAGRVLAAV</sequence>
<protein>
    <submittedName>
        <fullName evidence="1">Gfo/Idh/MocA family oxidoreductase</fullName>
    </submittedName>
</protein>
<accession>A0ACD4NIT3</accession>
<evidence type="ECO:0000313" key="2">
    <source>
        <dbReference type="Proteomes" id="UP001163223"/>
    </source>
</evidence>
<name>A0ACD4NIT3_9HYPH</name>